<dbReference type="AlphaFoldDB" id="A0AAN7SAC9"/>
<sequence length="411" mass="45902">MPSSCTGAESICISGVTGGSQQLTVLEAKVSLTGKEWQKHLIVTGPEAPCILGIDYLRRGYFKDPKGYRWAFDIAALEAEEIKQLSTLPSLLGDPSVVGLLRVKEHQVPIATTVVHQWQYHTNRDSPIPIHKLICRLESQGAISKTRSPFNSLIWPVRKSNGEWRLTVDYHGLNEVTPPLSAAVPDMLELQYELESKAAKCAVIEELSILQQQGKFQPLDQVVLDSEYPSCPLLLKCADVKQYIHHVTEEKEIGSQKFHKYSQEKTLKWLKKKVNQTVKALKSNNVSVGERVHAATYISGIQITDTKEDYVRYAHGLISEYIPEDLSKELLKYLGLPELKSLAPEPPLKKRKLSDVPVEAEEDYTKFNSSNLKTKKANSKMSAAQKALAKVDKSGMKSISTFFSSKPKASK</sequence>
<dbReference type="Pfam" id="PF09468">
    <property type="entry name" value="RNase_H2-Ydr279"/>
    <property type="match status" value="1"/>
</dbReference>
<dbReference type="InterPro" id="IPR043502">
    <property type="entry name" value="DNA/RNA_pol_sf"/>
</dbReference>
<gene>
    <name evidence="4" type="ORF">QYF61_026568</name>
</gene>
<name>A0AAN7SAC9_MYCAM</name>
<evidence type="ECO:0000256" key="1">
    <source>
        <dbReference type="ARBA" id="ARBA00009823"/>
    </source>
</evidence>
<keyword evidence="5" id="KW-1185">Reference proteome</keyword>
<comment type="similarity">
    <text evidence="1">Belongs to the RNase H2 subunit B family.</text>
</comment>
<dbReference type="FunFam" id="1.10.20.120:FF:000001">
    <property type="entry name" value="Ribonuclease H2 subunit B"/>
    <property type="match status" value="1"/>
</dbReference>
<evidence type="ECO:0000313" key="5">
    <source>
        <dbReference type="Proteomes" id="UP001333110"/>
    </source>
</evidence>
<feature type="domain" description="Ribonuclease H2 subunit B wHTH" evidence="3">
    <location>
        <begin position="206"/>
        <end position="330"/>
    </location>
</feature>
<dbReference type="GO" id="GO:0006401">
    <property type="term" value="P:RNA catabolic process"/>
    <property type="evidence" value="ECO:0007669"/>
    <property type="project" value="TreeGrafter"/>
</dbReference>
<comment type="subunit">
    <text evidence="2">The RNase H2 complex is a heterotrimer composed of the catalytic subunit RNASEH2A and the non-catalytic subunits RNASEH2B and RNASEH2C.</text>
</comment>
<dbReference type="EMBL" id="JAUNZN010000001">
    <property type="protein sequence ID" value="KAK4832925.1"/>
    <property type="molecule type" value="Genomic_DNA"/>
</dbReference>
<proteinExistence type="inferred from homology"/>
<dbReference type="InterPro" id="IPR043128">
    <property type="entry name" value="Rev_trsase/Diguanyl_cyclase"/>
</dbReference>
<evidence type="ECO:0000313" key="4">
    <source>
        <dbReference type="EMBL" id="KAK4832925.1"/>
    </source>
</evidence>
<dbReference type="CDD" id="cd09270">
    <property type="entry name" value="RNase_H2-B"/>
    <property type="match status" value="1"/>
</dbReference>
<dbReference type="Gene3D" id="3.10.10.10">
    <property type="entry name" value="HIV Type 1 Reverse Transcriptase, subunit A, domain 1"/>
    <property type="match status" value="1"/>
</dbReference>
<reference evidence="4 5" key="1">
    <citation type="journal article" date="2023" name="J. Hered.">
        <title>Chromosome-level genome of the wood stork (Mycteria americana) provides insight into avian chromosome evolution.</title>
        <authorList>
            <person name="Flamio R. Jr."/>
            <person name="Ramstad K.M."/>
        </authorList>
    </citation>
    <scope>NUCLEOTIDE SEQUENCE [LARGE SCALE GENOMIC DNA]</scope>
    <source>
        <strain evidence="4">JAX WOST 10</strain>
    </source>
</reference>
<protein>
    <recommendedName>
        <fullName evidence="3">Ribonuclease H2 subunit B wHTH domain-containing protein</fullName>
    </recommendedName>
</protein>
<dbReference type="PANTHER" id="PTHR13383:SF11">
    <property type="entry name" value="RIBONUCLEASE H2 SUBUNIT B"/>
    <property type="match status" value="1"/>
</dbReference>
<dbReference type="InterPro" id="IPR019024">
    <property type="entry name" value="RNase_H2_suB_wHTH"/>
</dbReference>
<evidence type="ECO:0000259" key="3">
    <source>
        <dbReference type="Pfam" id="PF09468"/>
    </source>
</evidence>
<dbReference type="PANTHER" id="PTHR13383">
    <property type="entry name" value="RIBONUCLEASE H2 SUBUNIT B"/>
    <property type="match status" value="1"/>
</dbReference>
<dbReference type="SUPFAM" id="SSF56672">
    <property type="entry name" value="DNA/RNA polymerases"/>
    <property type="match status" value="1"/>
</dbReference>
<organism evidence="4 5">
    <name type="scientific">Mycteria americana</name>
    <name type="common">Wood stork</name>
    <dbReference type="NCBI Taxonomy" id="33587"/>
    <lineage>
        <taxon>Eukaryota</taxon>
        <taxon>Metazoa</taxon>
        <taxon>Chordata</taxon>
        <taxon>Craniata</taxon>
        <taxon>Vertebrata</taxon>
        <taxon>Euteleostomi</taxon>
        <taxon>Archelosauria</taxon>
        <taxon>Archosauria</taxon>
        <taxon>Dinosauria</taxon>
        <taxon>Saurischia</taxon>
        <taxon>Theropoda</taxon>
        <taxon>Coelurosauria</taxon>
        <taxon>Aves</taxon>
        <taxon>Neognathae</taxon>
        <taxon>Neoaves</taxon>
        <taxon>Aequornithes</taxon>
        <taxon>Ciconiiformes</taxon>
        <taxon>Ciconiidae</taxon>
        <taxon>Mycteria</taxon>
    </lineage>
</organism>
<dbReference type="Gene3D" id="3.30.70.270">
    <property type="match status" value="1"/>
</dbReference>
<dbReference type="Proteomes" id="UP001333110">
    <property type="component" value="Unassembled WGS sequence"/>
</dbReference>
<dbReference type="Gene3D" id="1.10.20.120">
    <property type="match status" value="1"/>
</dbReference>
<accession>A0AAN7SAC9</accession>
<comment type="caution">
    <text evidence="4">The sequence shown here is derived from an EMBL/GenBank/DDBJ whole genome shotgun (WGS) entry which is preliminary data.</text>
</comment>
<dbReference type="InterPro" id="IPR040456">
    <property type="entry name" value="RNase_H2_suB"/>
</dbReference>
<dbReference type="GO" id="GO:0005654">
    <property type="term" value="C:nucleoplasm"/>
    <property type="evidence" value="ECO:0007669"/>
    <property type="project" value="TreeGrafter"/>
</dbReference>
<dbReference type="GO" id="GO:0032299">
    <property type="term" value="C:ribonuclease H2 complex"/>
    <property type="evidence" value="ECO:0007669"/>
    <property type="project" value="InterPro"/>
</dbReference>
<evidence type="ECO:0000256" key="2">
    <source>
        <dbReference type="ARBA" id="ARBA00011277"/>
    </source>
</evidence>